<keyword evidence="4" id="KW-1185">Reference proteome</keyword>
<proteinExistence type="inferred from homology"/>
<organism evidence="3 4">
    <name type="scientific">Rhodonellum psychrophilum GCM71 = DSM 17998</name>
    <dbReference type="NCBI Taxonomy" id="1123057"/>
    <lineage>
        <taxon>Bacteria</taxon>
        <taxon>Pseudomonadati</taxon>
        <taxon>Bacteroidota</taxon>
        <taxon>Cytophagia</taxon>
        <taxon>Cytophagales</taxon>
        <taxon>Cytophagaceae</taxon>
        <taxon>Rhodonellum</taxon>
    </lineage>
</organism>
<dbReference type="InterPro" id="IPR005627">
    <property type="entry name" value="CutC-like"/>
</dbReference>
<comment type="caution">
    <text evidence="3">The sequence shown here is derived from an EMBL/GenBank/DDBJ whole genome shotgun (WGS) entry which is preliminary data.</text>
</comment>
<dbReference type="SUPFAM" id="SSF110395">
    <property type="entry name" value="CutC-like"/>
    <property type="match status" value="1"/>
</dbReference>
<dbReference type="HAMAP" id="MF_00795">
    <property type="entry name" value="CutC"/>
    <property type="match status" value="1"/>
</dbReference>
<dbReference type="GO" id="GO:0005737">
    <property type="term" value="C:cytoplasm"/>
    <property type="evidence" value="ECO:0007669"/>
    <property type="project" value="UniProtKB-SubCell"/>
</dbReference>
<evidence type="ECO:0000313" key="3">
    <source>
        <dbReference type="EMBL" id="ERM83377.1"/>
    </source>
</evidence>
<comment type="caution">
    <text evidence="2">Once thought to be involved in copper homeostasis, experiments in E.coli have shown this is not the case.</text>
</comment>
<protein>
    <recommendedName>
        <fullName evidence="2">PF03932 family protein CutC</fullName>
    </recommendedName>
</protein>
<name>U5C5C3_9BACT</name>
<dbReference type="PANTHER" id="PTHR12598">
    <property type="entry name" value="COPPER HOMEOSTASIS PROTEIN CUTC"/>
    <property type="match status" value="1"/>
</dbReference>
<comment type="similarity">
    <text evidence="1 2">Belongs to the CutC family.</text>
</comment>
<dbReference type="Pfam" id="PF03932">
    <property type="entry name" value="CutC"/>
    <property type="match status" value="1"/>
</dbReference>
<dbReference type="PATRIC" id="fig|1123057.7.peg.1710"/>
<dbReference type="AlphaFoldDB" id="U5C5C3"/>
<gene>
    <name evidence="2" type="primary">cutC</name>
    <name evidence="3" type="ORF">P872_16160</name>
</gene>
<evidence type="ECO:0000256" key="2">
    <source>
        <dbReference type="HAMAP-Rule" id="MF_00795"/>
    </source>
</evidence>
<keyword evidence="2" id="KW-0963">Cytoplasm</keyword>
<dbReference type="eggNOG" id="COG3142">
    <property type="taxonomic scope" value="Bacteria"/>
</dbReference>
<reference evidence="3 4" key="1">
    <citation type="journal article" date="2013" name="Genome Announc.">
        <title>Draft Genome Sequence of the Psychrophilic and Alkaliphilic Rhodonellum psychrophilum Strain GCM71T.</title>
        <authorList>
            <person name="Hauptmann A.L."/>
            <person name="Glaring M.A."/>
            <person name="Hallin P.F."/>
            <person name="Prieme A."/>
            <person name="Stougaard P."/>
        </authorList>
    </citation>
    <scope>NUCLEOTIDE SEQUENCE [LARGE SCALE GENOMIC DNA]</scope>
    <source>
        <strain evidence="3 4">GCM71</strain>
    </source>
</reference>
<dbReference type="InterPro" id="IPR036822">
    <property type="entry name" value="CutC-like_dom_sf"/>
</dbReference>
<comment type="subcellular location">
    <subcellularLocation>
        <location evidence="2">Cytoplasm</location>
    </subcellularLocation>
</comment>
<dbReference type="EMBL" id="AWXR01000014">
    <property type="protein sequence ID" value="ERM83377.1"/>
    <property type="molecule type" value="Genomic_DNA"/>
</dbReference>
<evidence type="ECO:0000313" key="4">
    <source>
        <dbReference type="Proteomes" id="UP000016843"/>
    </source>
</evidence>
<sequence>MAMTRLLLEAPVFTVEAALKAAAFGVDRLELCSDFGEGGETPSAGALAFLKQKLEIPIFVMIRPRGGDFVYNEDEIAVMKKDIQILKSLGADGFVFGVLNSDGNVNMGACEELLEEAQGLPCTFHRAFDISLNLEKSLEAIIECGFRRILTSGGENSVSEGLKTIRKLIVNAADRILILPGGGLLPQHVPILMEAGGLKEIHASCKTYRNSESTFIHPRVFLSNDPESFKSVLTISEYRVNQFLQAMKST</sequence>
<accession>U5C5C3</accession>
<evidence type="ECO:0000256" key="1">
    <source>
        <dbReference type="ARBA" id="ARBA00007768"/>
    </source>
</evidence>
<dbReference type="PANTHER" id="PTHR12598:SF0">
    <property type="entry name" value="COPPER HOMEOSTASIS PROTEIN CUTC HOMOLOG"/>
    <property type="match status" value="1"/>
</dbReference>
<dbReference type="GO" id="GO:0005507">
    <property type="term" value="F:copper ion binding"/>
    <property type="evidence" value="ECO:0007669"/>
    <property type="project" value="TreeGrafter"/>
</dbReference>
<dbReference type="Proteomes" id="UP000016843">
    <property type="component" value="Unassembled WGS sequence"/>
</dbReference>
<dbReference type="Gene3D" id="3.20.20.380">
    <property type="entry name" value="Copper homeostasis (CutC) domain"/>
    <property type="match status" value="1"/>
</dbReference>